<dbReference type="Gene3D" id="3.40.50.2000">
    <property type="entry name" value="Glycogen Phosphorylase B"/>
    <property type="match status" value="1"/>
</dbReference>
<reference evidence="1 2" key="1">
    <citation type="journal article" date="2019" name="ISME J.">
        <title>Isolation and characterization of a thermophilic sulfur- and iron-reducing thaumarchaeote from a terrestrial acidic hot spring.</title>
        <authorList>
            <person name="Kato S."/>
            <person name="Itoh T."/>
            <person name="Yuki M."/>
            <person name="Nagamori M."/>
            <person name="Ohnishi M."/>
            <person name="Uematsu K."/>
            <person name="Suzuki K."/>
            <person name="Takashina T."/>
            <person name="Ohkuma M."/>
        </authorList>
    </citation>
    <scope>NUCLEOTIDE SEQUENCE [LARGE SCALE GENOMIC DNA]</scope>
    <source>
        <strain evidence="1 2">NAS-02</strain>
    </source>
</reference>
<dbReference type="AlphaFoldDB" id="A0A4P2VNP1"/>
<keyword evidence="2" id="KW-1185">Reference proteome</keyword>
<dbReference type="Proteomes" id="UP000509448">
    <property type="component" value="Chromosome"/>
</dbReference>
<accession>A0A4P2VNP1</accession>
<dbReference type="KEGG" id="ccai:NAS2_1169"/>
<sequence length="325" mass="35081">MGLGHVARDLHLRRMMDWADVEWLTSGNAIRFLEENGEAVHEASRRMGSLGDVIGGSLIRNCTVTLAPGPLMELYSAVKSNARIVDGSVDLESYDVVIADEFWELLLSERVPRRGAFITDFVDLSPKLWWAPVRPAIARLGDAIRARASERFDLRIHVGIWGDAAGFWHPGQLITDAAVAAPTRRGPVVVNTGGTPAGCAAARGISSDLSSRGIEHVVIGACGELTGNPGPLISRSSALVTLAGYSSLVEVAITKKPAVVLPVRRHFEHVENSRAFVGRNGYRVVQCSRGVEVTEELLEVLHEDPDPPPVIDATPEIVDALRGLL</sequence>
<name>A0A4P2VNP1_9ARCH</name>
<proteinExistence type="predicted"/>
<dbReference type="EMBL" id="AP018732">
    <property type="protein sequence ID" value="BBE42558.1"/>
    <property type="molecule type" value="Genomic_DNA"/>
</dbReference>
<evidence type="ECO:0000313" key="2">
    <source>
        <dbReference type="Proteomes" id="UP000509448"/>
    </source>
</evidence>
<protein>
    <recommendedName>
        <fullName evidence="3">Glycosyl transferase family 28 C-terminal domain-containing protein</fullName>
    </recommendedName>
</protein>
<gene>
    <name evidence="1" type="ORF">NAS2_1169</name>
</gene>
<evidence type="ECO:0008006" key="3">
    <source>
        <dbReference type="Google" id="ProtNLM"/>
    </source>
</evidence>
<evidence type="ECO:0000313" key="1">
    <source>
        <dbReference type="EMBL" id="BBE42558.1"/>
    </source>
</evidence>
<organism evidence="1 2">
    <name type="scientific">Conexivisphaera calida</name>
    <dbReference type="NCBI Taxonomy" id="1874277"/>
    <lineage>
        <taxon>Archaea</taxon>
        <taxon>Nitrososphaerota</taxon>
        <taxon>Conexivisphaeria</taxon>
        <taxon>Conexivisphaerales</taxon>
        <taxon>Conexivisphaeraceae</taxon>
        <taxon>Conexivisphaera</taxon>
    </lineage>
</organism>